<organism evidence="2 3">
    <name type="scientific">Methanospirillum purgamenti</name>
    <dbReference type="NCBI Taxonomy" id="2834276"/>
    <lineage>
        <taxon>Archaea</taxon>
        <taxon>Methanobacteriati</taxon>
        <taxon>Methanobacteriota</taxon>
        <taxon>Stenosarchaea group</taxon>
        <taxon>Methanomicrobia</taxon>
        <taxon>Methanomicrobiales</taxon>
        <taxon>Methanospirillaceae</taxon>
        <taxon>Methanospirillum</taxon>
    </lineage>
</organism>
<dbReference type="EMBL" id="CP075546">
    <property type="protein sequence ID" value="QVV90385.1"/>
    <property type="molecule type" value="Genomic_DNA"/>
</dbReference>
<protein>
    <submittedName>
        <fullName evidence="2">Uncharacterized protein</fullName>
    </submittedName>
</protein>
<reference evidence="2 3" key="1">
    <citation type="submission" date="2021-05" db="EMBL/GenBank/DDBJ databases">
        <title>A novel Methanospirillum isolate from a pyrite-forming mixed culture.</title>
        <authorList>
            <person name="Bunk B."/>
            <person name="Sproer C."/>
            <person name="Spring S."/>
            <person name="Pester M."/>
        </authorList>
    </citation>
    <scope>NUCLEOTIDE SEQUENCE [LARGE SCALE GENOMIC DNA]</scope>
    <source>
        <strain evidence="2 3">J.3.6.1-F.2.7.3</strain>
    </source>
</reference>
<dbReference type="KEGG" id="mrtj:KHC33_07855"/>
<dbReference type="RefSeq" id="WP_214421156.1">
    <property type="nucleotide sequence ID" value="NZ_CP075546.1"/>
</dbReference>
<proteinExistence type="predicted"/>
<dbReference type="Proteomes" id="UP000680656">
    <property type="component" value="Chromosome"/>
</dbReference>
<feature type="compositionally biased region" description="Polar residues" evidence="1">
    <location>
        <begin position="175"/>
        <end position="184"/>
    </location>
</feature>
<feature type="compositionally biased region" description="Basic and acidic residues" evidence="1">
    <location>
        <begin position="220"/>
        <end position="229"/>
    </location>
</feature>
<sequence>MDPYSSLYNSGSFIALICITLILCSLANVPTSAATCFHNSPHICKDYIDLDGNGVCDHDTDNKKYPPLTTTPKPTQIPDVYVNESKASDEITIDEEANQLYDPKTKTVFYLNNFGYVTTETQYSEEELNERWNEIMKDLGRDTAPEEQLETSDSTTTQREDDALDTVMSSIDDTYDSSAQSTENGDVFGNAPLQEGNVKEPSDTTKEEDEDTSLEMILKPTDENEKEEYTIEDENPLTGSSSLDLAGALTGVMTKDTSEESSEEQTASDKEKVDEIGENKQKESLDLDNQAFFIRQEWKIDASSEDIISVLLDDPELAGKIQDQINRHIDIYETEYPYIDIDSIGTYDDETLSELLIDTIKEIGTNILKIPSSPLDFPEKVAKAIRDDVMGTNTLISSKGKEFLEETKKLEMQGVPYEEACDTVWNRMEKKFNATERYQFQILQDLIPREKDVNIMQYLKNSYKDVYEQVRRKDEDLVTYEYEQNAKIRAKLEFILKERINNLQEERGEK</sequence>
<evidence type="ECO:0000313" key="3">
    <source>
        <dbReference type="Proteomes" id="UP000680656"/>
    </source>
</evidence>
<feature type="region of interest" description="Disordered" evidence="1">
    <location>
        <begin position="175"/>
        <end position="241"/>
    </location>
</feature>
<keyword evidence="3" id="KW-1185">Reference proteome</keyword>
<feature type="region of interest" description="Disordered" evidence="1">
    <location>
        <begin position="141"/>
        <end position="163"/>
    </location>
</feature>
<evidence type="ECO:0000256" key="1">
    <source>
        <dbReference type="SAM" id="MobiDB-lite"/>
    </source>
</evidence>
<dbReference type="AlphaFoldDB" id="A0A8E7B0X6"/>
<name>A0A8E7B0X6_9EURY</name>
<gene>
    <name evidence="2" type="ORF">KHC33_07855</name>
</gene>
<accession>A0A8E7B0X6</accession>
<feature type="region of interest" description="Disordered" evidence="1">
    <location>
        <begin position="253"/>
        <end position="281"/>
    </location>
</feature>
<dbReference type="GeneID" id="65097089"/>
<feature type="compositionally biased region" description="Basic and acidic residues" evidence="1">
    <location>
        <begin position="267"/>
        <end position="281"/>
    </location>
</feature>
<evidence type="ECO:0000313" key="2">
    <source>
        <dbReference type="EMBL" id="QVV90385.1"/>
    </source>
</evidence>